<gene>
    <name evidence="4" type="ORF">CR513_15852</name>
</gene>
<keyword evidence="5" id="KW-1185">Reference proteome</keyword>
<dbReference type="EMBL" id="QJKJ01002879">
    <property type="protein sequence ID" value="RDY00895.1"/>
    <property type="molecule type" value="Genomic_DNA"/>
</dbReference>
<dbReference type="PROSITE" id="PS50158">
    <property type="entry name" value="ZF_CCHC"/>
    <property type="match status" value="1"/>
</dbReference>
<feature type="region of interest" description="Disordered" evidence="2">
    <location>
        <begin position="1"/>
        <end position="23"/>
    </location>
</feature>
<keyword evidence="1" id="KW-0863">Zinc-finger</keyword>
<dbReference type="SMART" id="SM00343">
    <property type="entry name" value="ZnF_C2HC"/>
    <property type="match status" value="1"/>
</dbReference>
<dbReference type="SUPFAM" id="SSF57756">
    <property type="entry name" value="Retrovirus zinc finger-like domains"/>
    <property type="match status" value="1"/>
</dbReference>
<evidence type="ECO:0000313" key="4">
    <source>
        <dbReference type="EMBL" id="RDY00895.1"/>
    </source>
</evidence>
<feature type="compositionally biased region" description="Basic and acidic residues" evidence="2">
    <location>
        <begin position="1"/>
        <end position="21"/>
    </location>
</feature>
<evidence type="ECO:0000256" key="2">
    <source>
        <dbReference type="SAM" id="MobiDB-lite"/>
    </source>
</evidence>
<organism evidence="4 5">
    <name type="scientific">Mucuna pruriens</name>
    <name type="common">Velvet bean</name>
    <name type="synonym">Dolichos pruriens</name>
    <dbReference type="NCBI Taxonomy" id="157652"/>
    <lineage>
        <taxon>Eukaryota</taxon>
        <taxon>Viridiplantae</taxon>
        <taxon>Streptophyta</taxon>
        <taxon>Embryophyta</taxon>
        <taxon>Tracheophyta</taxon>
        <taxon>Spermatophyta</taxon>
        <taxon>Magnoliopsida</taxon>
        <taxon>eudicotyledons</taxon>
        <taxon>Gunneridae</taxon>
        <taxon>Pentapetalae</taxon>
        <taxon>rosids</taxon>
        <taxon>fabids</taxon>
        <taxon>Fabales</taxon>
        <taxon>Fabaceae</taxon>
        <taxon>Papilionoideae</taxon>
        <taxon>50 kb inversion clade</taxon>
        <taxon>NPAAA clade</taxon>
        <taxon>indigoferoid/millettioid clade</taxon>
        <taxon>Phaseoleae</taxon>
        <taxon>Mucuna</taxon>
    </lineage>
</organism>
<dbReference type="InterPro" id="IPR005162">
    <property type="entry name" value="Retrotrans_gag_dom"/>
</dbReference>
<feature type="domain" description="CCHC-type" evidence="3">
    <location>
        <begin position="286"/>
        <end position="302"/>
    </location>
</feature>
<reference evidence="4" key="1">
    <citation type="submission" date="2018-05" db="EMBL/GenBank/DDBJ databases">
        <title>Draft genome of Mucuna pruriens seed.</title>
        <authorList>
            <person name="Nnadi N.E."/>
            <person name="Vos R."/>
            <person name="Hasami M.H."/>
            <person name="Devisetty U.K."/>
            <person name="Aguiy J.C."/>
        </authorList>
    </citation>
    <scope>NUCLEOTIDE SEQUENCE [LARGE SCALE GENOMIC DNA]</scope>
    <source>
        <strain evidence="4">JCA_2017</strain>
    </source>
</reference>
<evidence type="ECO:0000256" key="1">
    <source>
        <dbReference type="PROSITE-ProRule" id="PRU00047"/>
    </source>
</evidence>
<accession>A0A371HDR3</accession>
<feature type="compositionally biased region" description="Polar residues" evidence="2">
    <location>
        <begin position="65"/>
        <end position="77"/>
    </location>
</feature>
<proteinExistence type="predicted"/>
<dbReference type="GO" id="GO:0008270">
    <property type="term" value="F:zinc ion binding"/>
    <property type="evidence" value="ECO:0007669"/>
    <property type="project" value="UniProtKB-KW"/>
</dbReference>
<dbReference type="AlphaFoldDB" id="A0A371HDR3"/>
<sequence>MAYNHDRDLTNKAKDPLHDIEGSLTRPKTNMVVIRITLFDNFGFTVIKAAQEQFKALNARLDDLQSTPSYKSSTSQNNDKEEEEKYSDGRDNENERRRKGEPRRDNYLSNIKMTIPTYGKNDLELYLEWERKVEHVFDCHNYSEEKNVKLAIGEFIDYASIWWNQFMINRRRNGERPIRTWEDMKSVMRRRFVSSYYHRDLHRKLQCLTQGSMSVQDYYKEKEIAMNRANVEENREASMTSLKKEIADVVDIAVTNPKEDVIAKYSNAPPKGKIDTDTFYRSCDIKCFKCQGVGHIAFQCPN</sequence>
<dbReference type="PANTHER" id="PTHR35046:SF9">
    <property type="entry name" value="RNA-DIRECTED DNA POLYMERASE"/>
    <property type="match status" value="1"/>
</dbReference>
<evidence type="ECO:0000259" key="3">
    <source>
        <dbReference type="PROSITE" id="PS50158"/>
    </source>
</evidence>
<keyword evidence="1" id="KW-0862">Zinc</keyword>
<comment type="caution">
    <text evidence="4">The sequence shown here is derived from an EMBL/GenBank/DDBJ whole genome shotgun (WGS) entry which is preliminary data.</text>
</comment>
<dbReference type="PANTHER" id="PTHR35046">
    <property type="entry name" value="ZINC KNUCKLE (CCHC-TYPE) FAMILY PROTEIN"/>
    <property type="match status" value="1"/>
</dbReference>
<dbReference type="InterPro" id="IPR001878">
    <property type="entry name" value="Znf_CCHC"/>
</dbReference>
<dbReference type="OrthoDB" id="3863715at2759"/>
<feature type="compositionally biased region" description="Basic and acidic residues" evidence="2">
    <location>
        <begin position="86"/>
        <end position="105"/>
    </location>
</feature>
<evidence type="ECO:0000313" key="5">
    <source>
        <dbReference type="Proteomes" id="UP000257109"/>
    </source>
</evidence>
<dbReference type="InterPro" id="IPR036875">
    <property type="entry name" value="Znf_CCHC_sf"/>
</dbReference>
<dbReference type="Pfam" id="PF03732">
    <property type="entry name" value="Retrotrans_gag"/>
    <property type="match status" value="1"/>
</dbReference>
<feature type="region of interest" description="Disordered" evidence="2">
    <location>
        <begin position="65"/>
        <end position="105"/>
    </location>
</feature>
<keyword evidence="1" id="KW-0479">Metal-binding</keyword>
<dbReference type="Pfam" id="PF00098">
    <property type="entry name" value="zf-CCHC"/>
    <property type="match status" value="1"/>
</dbReference>
<protein>
    <recommendedName>
        <fullName evidence="3">CCHC-type domain-containing protein</fullName>
    </recommendedName>
</protein>
<dbReference type="GO" id="GO:0003676">
    <property type="term" value="F:nucleic acid binding"/>
    <property type="evidence" value="ECO:0007669"/>
    <property type="project" value="InterPro"/>
</dbReference>
<feature type="non-terminal residue" evidence="4">
    <location>
        <position position="1"/>
    </location>
</feature>
<dbReference type="Proteomes" id="UP000257109">
    <property type="component" value="Unassembled WGS sequence"/>
</dbReference>
<name>A0A371HDR3_MUCPR</name>